<evidence type="ECO:0000259" key="2">
    <source>
        <dbReference type="Pfam" id="PF05699"/>
    </source>
</evidence>
<dbReference type="InterPro" id="IPR025525">
    <property type="entry name" value="hAT-like_transposase_RNase-H"/>
</dbReference>
<feature type="compositionally biased region" description="Low complexity" evidence="1">
    <location>
        <begin position="159"/>
        <end position="176"/>
    </location>
</feature>
<feature type="domain" description="hAT-like transposase RNase-H fold" evidence="3">
    <location>
        <begin position="98"/>
        <end position="140"/>
    </location>
</feature>
<dbReference type="Pfam" id="PF14372">
    <property type="entry name" value="hAT-like_RNase-H"/>
    <property type="match status" value="1"/>
</dbReference>
<dbReference type="PANTHER" id="PTHR23272">
    <property type="entry name" value="BED FINGER-RELATED"/>
    <property type="match status" value="1"/>
</dbReference>
<proteinExistence type="predicted"/>
<dbReference type="AlphaFoldDB" id="A0A4Y1QY84"/>
<name>A0A4Y1QY84_PRUDU</name>
<evidence type="ECO:0000313" key="4">
    <source>
        <dbReference type="EMBL" id="BBG96821.1"/>
    </source>
</evidence>
<evidence type="ECO:0000256" key="1">
    <source>
        <dbReference type="SAM" id="MobiDB-lite"/>
    </source>
</evidence>
<dbReference type="EMBL" id="AP019298">
    <property type="protein sequence ID" value="BBG96821.1"/>
    <property type="molecule type" value="Genomic_DNA"/>
</dbReference>
<evidence type="ECO:0000259" key="3">
    <source>
        <dbReference type="Pfam" id="PF14372"/>
    </source>
</evidence>
<gene>
    <name evidence="4" type="ORF">Prudu_005748</name>
</gene>
<dbReference type="SUPFAM" id="SSF53098">
    <property type="entry name" value="Ribonuclease H-like"/>
    <property type="match status" value="1"/>
</dbReference>
<dbReference type="GO" id="GO:0003677">
    <property type="term" value="F:DNA binding"/>
    <property type="evidence" value="ECO:0007669"/>
    <property type="project" value="InterPro"/>
</dbReference>
<dbReference type="Pfam" id="PF05699">
    <property type="entry name" value="Dimer_Tnp_hAT"/>
    <property type="match status" value="1"/>
</dbReference>
<feature type="region of interest" description="Disordered" evidence="1">
    <location>
        <begin position="146"/>
        <end position="190"/>
    </location>
</feature>
<protein>
    <submittedName>
        <fullName evidence="4">Uncharacterized protein</fullName>
    </submittedName>
</protein>
<reference evidence="4" key="1">
    <citation type="journal article" date="2019" name="Science">
        <title>Mutation of a bHLH transcription factor allowed almond domestication.</title>
        <authorList>
            <person name="Sanchez-Perez R."/>
            <person name="Pavan S."/>
            <person name="Mazzeo R."/>
            <person name="Moldovan C."/>
            <person name="Aiese Cigliano R."/>
            <person name="Del Cueto J."/>
            <person name="Ricciardi F."/>
            <person name="Lotti C."/>
            <person name="Ricciardi L."/>
            <person name="Dicenta F."/>
            <person name="Lopez-Marques R.L."/>
            <person name="Lindberg Moller B."/>
        </authorList>
    </citation>
    <scope>NUCLEOTIDE SEQUENCE</scope>
</reference>
<dbReference type="GO" id="GO:0046983">
    <property type="term" value="F:protein dimerization activity"/>
    <property type="evidence" value="ECO:0007669"/>
    <property type="project" value="InterPro"/>
</dbReference>
<dbReference type="PANTHER" id="PTHR23272:SF187">
    <property type="entry name" value="AC9 TRANSPOSASE-RELATED"/>
    <property type="match status" value="1"/>
</dbReference>
<feature type="domain" description="HAT C-terminal dimerisation" evidence="2">
    <location>
        <begin position="206"/>
        <end position="262"/>
    </location>
</feature>
<organism evidence="4">
    <name type="scientific">Prunus dulcis</name>
    <name type="common">Almond</name>
    <name type="synonym">Amygdalus dulcis</name>
    <dbReference type="NCBI Taxonomy" id="3755"/>
    <lineage>
        <taxon>Eukaryota</taxon>
        <taxon>Viridiplantae</taxon>
        <taxon>Streptophyta</taxon>
        <taxon>Embryophyta</taxon>
        <taxon>Tracheophyta</taxon>
        <taxon>Spermatophyta</taxon>
        <taxon>Magnoliopsida</taxon>
        <taxon>eudicotyledons</taxon>
        <taxon>Gunneridae</taxon>
        <taxon>Pentapetalae</taxon>
        <taxon>rosids</taxon>
        <taxon>fabids</taxon>
        <taxon>Rosales</taxon>
        <taxon>Rosaceae</taxon>
        <taxon>Amygdaloideae</taxon>
        <taxon>Amygdaleae</taxon>
        <taxon>Prunus</taxon>
    </lineage>
</organism>
<dbReference type="InterPro" id="IPR008906">
    <property type="entry name" value="HATC_C_dom"/>
</dbReference>
<sequence>MRLEDFKSCVKKEQIECKGLVVLDVPTRWNSTYMMLEASLKFEKAFWRMGEDDEGPYISWFGEDEPDVEDGVVMSHYPRKREGPPTNEDWNNARTFVNFLKYWGDLDKLNQILMVALVLDPRYKLGNLEFILKSRFENPEDAKLYEEYAMPPPPPPPSTQSSSYSSDTTTMNTSSSLNRGGKKRRQMTENWRKETRANDVVVLEHEIDRYITDPIEDVVDEFDVLKWWKLNGVKYPGLALIAKDVLAIPVSTVASESCFSTVVGSDDISSLQYEPTIQEMEFYESIELDIMSSSTPSTIAPTIFQFGFILMC</sequence>
<dbReference type="InterPro" id="IPR012337">
    <property type="entry name" value="RNaseH-like_sf"/>
</dbReference>
<accession>A0A4Y1QY84</accession>